<dbReference type="InterPro" id="IPR051320">
    <property type="entry name" value="Viral_Replic_Matur_Polypro"/>
</dbReference>
<dbReference type="InterPro" id="IPR043128">
    <property type="entry name" value="Rev_trsase/Diguanyl_cyclase"/>
</dbReference>
<evidence type="ECO:0000313" key="2">
    <source>
        <dbReference type="Proteomes" id="UP000765509"/>
    </source>
</evidence>
<dbReference type="InterPro" id="IPR043502">
    <property type="entry name" value="DNA/RNA_pol_sf"/>
</dbReference>
<evidence type="ECO:0008006" key="3">
    <source>
        <dbReference type="Google" id="ProtNLM"/>
    </source>
</evidence>
<dbReference type="AlphaFoldDB" id="A0A9Q3IPE5"/>
<accession>A0A9Q3IPE5</accession>
<keyword evidence="2" id="KW-1185">Reference proteome</keyword>
<dbReference type="EMBL" id="AVOT02052661">
    <property type="protein sequence ID" value="MBW0547588.1"/>
    <property type="molecule type" value="Genomic_DNA"/>
</dbReference>
<dbReference type="Proteomes" id="UP000765509">
    <property type="component" value="Unassembled WGS sequence"/>
</dbReference>
<dbReference type="Gene3D" id="3.30.70.270">
    <property type="match status" value="1"/>
</dbReference>
<protein>
    <recommendedName>
        <fullName evidence="3">Reverse transcriptase/retrotransposon-derived protein RNase H-like domain-containing protein</fullName>
    </recommendedName>
</protein>
<name>A0A9Q3IPE5_9BASI</name>
<dbReference type="SUPFAM" id="SSF56672">
    <property type="entry name" value="DNA/RNA polymerases"/>
    <property type="match status" value="1"/>
</dbReference>
<organism evidence="1 2">
    <name type="scientific">Austropuccinia psidii MF-1</name>
    <dbReference type="NCBI Taxonomy" id="1389203"/>
    <lineage>
        <taxon>Eukaryota</taxon>
        <taxon>Fungi</taxon>
        <taxon>Dikarya</taxon>
        <taxon>Basidiomycota</taxon>
        <taxon>Pucciniomycotina</taxon>
        <taxon>Pucciniomycetes</taxon>
        <taxon>Pucciniales</taxon>
        <taxon>Sphaerophragmiaceae</taxon>
        <taxon>Austropuccinia</taxon>
    </lineage>
</organism>
<reference evidence="1" key="1">
    <citation type="submission" date="2021-03" db="EMBL/GenBank/DDBJ databases">
        <title>Draft genome sequence of rust myrtle Austropuccinia psidii MF-1, a brazilian biotype.</title>
        <authorList>
            <person name="Quecine M.C."/>
            <person name="Pachon D.M.R."/>
            <person name="Bonatelli M.L."/>
            <person name="Correr F.H."/>
            <person name="Franceschini L.M."/>
            <person name="Leite T.F."/>
            <person name="Margarido G.R.A."/>
            <person name="Almeida C.A."/>
            <person name="Ferrarezi J.A."/>
            <person name="Labate C.A."/>
        </authorList>
    </citation>
    <scope>NUCLEOTIDE SEQUENCE</scope>
    <source>
        <strain evidence="1">MF-1</strain>
    </source>
</reference>
<proteinExistence type="predicted"/>
<evidence type="ECO:0000313" key="1">
    <source>
        <dbReference type="EMBL" id="MBW0547588.1"/>
    </source>
</evidence>
<comment type="caution">
    <text evidence="1">The sequence shown here is derived from an EMBL/GenBank/DDBJ whole genome shotgun (WGS) entry which is preliminary data.</text>
</comment>
<gene>
    <name evidence="1" type="ORF">O181_087303</name>
</gene>
<sequence>MKISLKKCNFGFEELKSLGHIVPGLGLGIDKIKVAAVLLKSMPQNKREMMSFVGFASYYRQHLKDFAILAKSFYRMCDPQTVFELTQERISIYRMIRQSLTKAPLLLLSNWNIPFKFHIYACGDELGEALHQVQIINDKPTEGPVCYISAQIKLTDAKYGRS</sequence>
<dbReference type="PANTHER" id="PTHR33064:SF39">
    <property type="match status" value="1"/>
</dbReference>
<dbReference type="PANTHER" id="PTHR33064">
    <property type="entry name" value="POL PROTEIN"/>
    <property type="match status" value="1"/>
</dbReference>